<comment type="caution">
    <text evidence="1">The sequence shown here is derived from an EMBL/GenBank/DDBJ whole genome shotgun (WGS) entry which is preliminary data.</text>
</comment>
<gene>
    <name evidence="1" type="ORF">DWW14_21115</name>
</gene>
<name>A0A412X6I7_BACUN</name>
<evidence type="ECO:0000313" key="1">
    <source>
        <dbReference type="EMBL" id="RGV36535.1"/>
    </source>
</evidence>
<proteinExistence type="predicted"/>
<reference evidence="1 2" key="1">
    <citation type="submission" date="2018-08" db="EMBL/GenBank/DDBJ databases">
        <title>A genome reference for cultivated species of the human gut microbiota.</title>
        <authorList>
            <person name="Zou Y."/>
            <person name="Xue W."/>
            <person name="Luo G."/>
        </authorList>
    </citation>
    <scope>NUCLEOTIDE SEQUENCE [LARGE SCALE GENOMIC DNA]</scope>
    <source>
        <strain evidence="1 2">AF14-42</strain>
    </source>
</reference>
<sequence length="85" mass="10100">MEQVYGKKVESYHDSTDNYIAENEVTVTITLSEYRKLVQEVATKKYDIDRANSATYEAKRQLEKFKNQYFEELKKEYGENAEDED</sequence>
<organism evidence="1 2">
    <name type="scientific">Bacteroides uniformis</name>
    <dbReference type="NCBI Taxonomy" id="820"/>
    <lineage>
        <taxon>Bacteria</taxon>
        <taxon>Pseudomonadati</taxon>
        <taxon>Bacteroidota</taxon>
        <taxon>Bacteroidia</taxon>
        <taxon>Bacteroidales</taxon>
        <taxon>Bacteroidaceae</taxon>
        <taxon>Bacteroides</taxon>
    </lineage>
</organism>
<dbReference type="AlphaFoldDB" id="A0A412X6I7"/>
<dbReference type="Proteomes" id="UP000285343">
    <property type="component" value="Unassembled WGS sequence"/>
</dbReference>
<dbReference type="RefSeq" id="WP_117947986.1">
    <property type="nucleotide sequence ID" value="NZ_QRZC01000040.1"/>
</dbReference>
<protein>
    <submittedName>
        <fullName evidence="1">Uncharacterized protein</fullName>
    </submittedName>
</protein>
<evidence type="ECO:0000313" key="2">
    <source>
        <dbReference type="Proteomes" id="UP000285343"/>
    </source>
</evidence>
<dbReference type="EMBL" id="QRZC01000040">
    <property type="protein sequence ID" value="RGV36535.1"/>
    <property type="molecule type" value="Genomic_DNA"/>
</dbReference>
<accession>A0A412X6I7</accession>